<evidence type="ECO:0008006" key="4">
    <source>
        <dbReference type="Google" id="ProtNLM"/>
    </source>
</evidence>
<evidence type="ECO:0000313" key="2">
    <source>
        <dbReference type="EMBL" id="MCZ0860220.1"/>
    </source>
</evidence>
<comment type="caution">
    <text evidence="2">The sequence shown here is derived from an EMBL/GenBank/DDBJ whole genome shotgun (WGS) entry which is preliminary data.</text>
</comment>
<sequence>MDACEKNKHRIPGSIPSFVRQQNRSGHHPNPRSPHFKVIIILQKNLTPPNTESDLDLAGFLTPIEPAPTTDAASASSPSSGPQQFPAVFFVHEKITDSVQQVHLALVRLNAVSPQGPVIFRQDGRLVRVIRTEDDGYAVVPLDRNRLRLALSEAGTWRRFLKEDITEPDNTLLDAAVAAPPDRFRKIPVLAGLYSGALLRPDGTVACTAGFDAATGFFLTKTYALPPVPEHPTEEDVRFVREMFADIFDEFLFATETDRANAIAGLMTAIFRPTLAGPVPIWAIDKNTPRAGGTLLALVTGTLAYGEPPLMYAASRRRDEMEKVVRMALREQGRFVLLDNVAPGADWTPEVLLSATSGSGRVLSRNMGTFTSFVSRTPAFFVVNGVHLDIRADVTGRMFLVRLSAPKAWQEMRFRRTKTELLELAAAMHPQAVWGAAVLLRFWQDAGEPVFRLADGNLSEFPEWLRVVGGVLAHAGWPELLANQGEVQTQENAADTEGAELMAALYAVFGEEQFSAKALMKVLVTEGAARKRGEGVDGLLNYADEGMIRSAVAGTLSSVKVGMWLKGFVGTRFAGAEWYVEKADQRKGNQRMYALVPVERQAML</sequence>
<evidence type="ECO:0000313" key="3">
    <source>
        <dbReference type="Proteomes" id="UP001141422"/>
    </source>
</evidence>
<dbReference type="RefSeq" id="WP_268924441.1">
    <property type="nucleotide sequence ID" value="NZ_JAPTGB010000005.1"/>
</dbReference>
<keyword evidence="3" id="KW-1185">Reference proteome</keyword>
<dbReference type="Proteomes" id="UP001141422">
    <property type="component" value="Unassembled WGS sequence"/>
</dbReference>
<reference evidence="2" key="1">
    <citation type="submission" date="2022-12" db="EMBL/GenBank/DDBJ databases">
        <title>Isolation and characterisation of novel Methanocorpusculum spp. from native Australian herbivores indicates the genus is ancestrally host-associated.</title>
        <authorList>
            <person name="Volmer J.G."/>
            <person name="Soo R.M."/>
            <person name="Evans P.N."/>
            <person name="Hoedt E.C."/>
            <person name="Astorga Alsina A.L."/>
            <person name="Woodcroft B.J."/>
            <person name="Tyson G.W."/>
            <person name="Hugenholtz P."/>
            <person name="Morrison M."/>
        </authorList>
    </citation>
    <scope>NUCLEOTIDE SEQUENCE</scope>
    <source>
        <strain evidence="2">MG</strain>
    </source>
</reference>
<protein>
    <recommendedName>
        <fullName evidence="4">DUF927 domain-containing protein</fullName>
    </recommendedName>
</protein>
<gene>
    <name evidence="2" type="ORF">O0S10_03110</name>
</gene>
<evidence type="ECO:0000256" key="1">
    <source>
        <dbReference type="SAM" id="MobiDB-lite"/>
    </source>
</evidence>
<organism evidence="2 3">
    <name type="scientific">Methanocorpusculum petauri</name>
    <dbReference type="NCBI Taxonomy" id="3002863"/>
    <lineage>
        <taxon>Archaea</taxon>
        <taxon>Methanobacteriati</taxon>
        <taxon>Methanobacteriota</taxon>
        <taxon>Stenosarchaea group</taxon>
        <taxon>Methanomicrobia</taxon>
        <taxon>Methanomicrobiales</taxon>
        <taxon>Methanocorpusculaceae</taxon>
        <taxon>Methanocorpusculum</taxon>
    </lineage>
</organism>
<proteinExistence type="predicted"/>
<feature type="region of interest" description="Disordered" evidence="1">
    <location>
        <begin position="1"/>
        <end position="33"/>
    </location>
</feature>
<accession>A0ABT4IGB2</accession>
<dbReference type="EMBL" id="JAPTGB010000005">
    <property type="protein sequence ID" value="MCZ0860220.1"/>
    <property type="molecule type" value="Genomic_DNA"/>
</dbReference>
<name>A0ABT4IGB2_9EURY</name>